<reference evidence="13 14" key="1">
    <citation type="submission" date="2012-01" db="EMBL/GenBank/DDBJ databases">
        <title>The Genome Sequence of Odoribacter laneus YIT 12061.</title>
        <authorList>
            <consortium name="The Broad Institute Genome Sequencing Platform"/>
            <person name="Earl A."/>
            <person name="Ward D."/>
            <person name="Feldgarden M."/>
            <person name="Gevers D."/>
            <person name="Morotomi M."/>
            <person name="Young S.K."/>
            <person name="Zeng Q."/>
            <person name="Gargeya S."/>
            <person name="Fitzgerald M."/>
            <person name="Haas B."/>
            <person name="Abouelleil A."/>
            <person name="Alvarado L."/>
            <person name="Arachchi H.M."/>
            <person name="Berlin A."/>
            <person name="Chapman S.B."/>
            <person name="Gearin G."/>
            <person name="Goldberg J."/>
            <person name="Griggs A."/>
            <person name="Gujja S."/>
            <person name="Hansen M."/>
            <person name="Heiman D."/>
            <person name="Howarth C."/>
            <person name="Larimer J."/>
            <person name="Lui A."/>
            <person name="MacDonald P.J.P."/>
            <person name="McCowen C."/>
            <person name="Montmayeur A."/>
            <person name="Murphy C."/>
            <person name="Neiman D."/>
            <person name="Pearson M."/>
            <person name="Priest M."/>
            <person name="Roberts A."/>
            <person name="Saif S."/>
            <person name="Shea T."/>
            <person name="Sisk P."/>
            <person name="Stolte C."/>
            <person name="Sykes S."/>
            <person name="Wortman J."/>
            <person name="Nusbaum C."/>
            <person name="Birren B."/>
        </authorList>
    </citation>
    <scope>NUCLEOTIDE SEQUENCE [LARGE SCALE GENOMIC DNA]</scope>
    <source>
        <strain evidence="13 14">YIT 12061</strain>
    </source>
</reference>
<evidence type="ECO:0000313" key="14">
    <source>
        <dbReference type="Proteomes" id="UP000004892"/>
    </source>
</evidence>
<keyword evidence="4 12" id="KW-1003">Cell membrane</keyword>
<dbReference type="GO" id="GO:0015087">
    <property type="term" value="F:cobalt ion transmembrane transporter activity"/>
    <property type="evidence" value="ECO:0007669"/>
    <property type="project" value="UniProtKB-UniRule"/>
</dbReference>
<dbReference type="GO" id="GO:0000287">
    <property type="term" value="F:magnesium ion binding"/>
    <property type="evidence" value="ECO:0007669"/>
    <property type="project" value="TreeGrafter"/>
</dbReference>
<gene>
    <name evidence="12" type="primary">corA</name>
    <name evidence="13" type="ORF">HMPREF9449_02659</name>
</gene>
<comment type="caution">
    <text evidence="13">The sequence shown here is derived from an EMBL/GenBank/DDBJ whole genome shotgun (WGS) entry which is preliminary data.</text>
</comment>
<dbReference type="GeneID" id="98070194"/>
<keyword evidence="6 12" id="KW-0460">Magnesium</keyword>
<comment type="catalytic activity">
    <reaction evidence="10">
        <text>Mg(2+)(in) = Mg(2+)(out)</text>
        <dbReference type="Rhea" id="RHEA:29827"/>
        <dbReference type="ChEBI" id="CHEBI:18420"/>
    </reaction>
</comment>
<dbReference type="InterPro" id="IPR002523">
    <property type="entry name" value="MgTranspt_CorA/ZnTranspt_ZntB"/>
</dbReference>
<dbReference type="SUPFAM" id="SSF144083">
    <property type="entry name" value="Magnesium transport protein CorA, transmembrane region"/>
    <property type="match status" value="1"/>
</dbReference>
<evidence type="ECO:0000256" key="5">
    <source>
        <dbReference type="ARBA" id="ARBA00022692"/>
    </source>
</evidence>
<dbReference type="NCBIfam" id="TIGR00383">
    <property type="entry name" value="corA"/>
    <property type="match status" value="1"/>
</dbReference>
<evidence type="ECO:0000256" key="12">
    <source>
        <dbReference type="RuleBase" id="RU362010"/>
    </source>
</evidence>
<evidence type="ECO:0000256" key="11">
    <source>
        <dbReference type="ARBA" id="ARBA00045497"/>
    </source>
</evidence>
<evidence type="ECO:0000256" key="3">
    <source>
        <dbReference type="ARBA" id="ARBA00022448"/>
    </source>
</evidence>
<dbReference type="EMBL" id="ADMC01000028">
    <property type="protein sequence ID" value="EHP45687.1"/>
    <property type="molecule type" value="Genomic_DNA"/>
</dbReference>
<evidence type="ECO:0000256" key="7">
    <source>
        <dbReference type="ARBA" id="ARBA00022989"/>
    </source>
</evidence>
<dbReference type="SUPFAM" id="SSF143865">
    <property type="entry name" value="CorA soluble domain-like"/>
    <property type="match status" value="1"/>
</dbReference>
<name>H1DK73_9BACT</name>
<comment type="similarity">
    <text evidence="2 12">Belongs to the CorA metal ion transporter (MIT) (TC 1.A.35) family.</text>
</comment>
<dbReference type="FunFam" id="1.20.58.340:FF:000004">
    <property type="entry name" value="Magnesium transport protein CorA"/>
    <property type="match status" value="1"/>
</dbReference>
<dbReference type="PANTHER" id="PTHR46494:SF1">
    <property type="entry name" value="CORA FAMILY METAL ION TRANSPORTER (EUROFUNG)"/>
    <property type="match status" value="1"/>
</dbReference>
<keyword evidence="14" id="KW-1185">Reference proteome</keyword>
<dbReference type="AlphaFoldDB" id="H1DK73"/>
<evidence type="ECO:0000256" key="10">
    <source>
        <dbReference type="ARBA" id="ARBA00034269"/>
    </source>
</evidence>
<comment type="subcellular location">
    <subcellularLocation>
        <location evidence="1">Cell membrane</location>
        <topology evidence="1">Multi-pass membrane protein</topology>
    </subcellularLocation>
    <subcellularLocation>
        <location evidence="12">Membrane</location>
        <topology evidence="12">Multi-pass membrane protein</topology>
    </subcellularLocation>
</comment>
<evidence type="ECO:0000256" key="4">
    <source>
        <dbReference type="ARBA" id="ARBA00022475"/>
    </source>
</evidence>
<sequence length="353" mass="41136">MARFLKNKSKSQGAAPGSLIFIGQQKMKDPLLRVVQYNNESLKEEHPKSLTGIEKYIADDHVTWISLYGLHNTKYIEQIGKIFDIPSLILEDILNTDERPKLAEDEKHIFIIFKTLSYNPDIQKIQIDQISFILGKNYLISIQESASPYFEDIDKRLASGLSKIRSYSPDYLCYALMDTLVDGYILTIENLGSDIEAQEKQLLTADKKIIEDIYRYKTELSYIRKNIRPVKEVMTRFMTSDSDLINDRTLNYLKDLKSLVTQALETIEIYYMMVADQQNIYNSNISNNVNDVMKILTIFSAIFIPLTFIVGVYGMNFEYIPALKYHWAYFILWAVMLVIVIIMLLFFKRKKWI</sequence>
<dbReference type="Proteomes" id="UP000004892">
    <property type="component" value="Unassembled WGS sequence"/>
</dbReference>
<dbReference type="Gene3D" id="3.30.460.20">
    <property type="entry name" value="CorA soluble domain-like"/>
    <property type="match status" value="1"/>
</dbReference>
<dbReference type="PATRIC" id="fig|742817.3.peg.2850"/>
<dbReference type="InterPro" id="IPR045861">
    <property type="entry name" value="CorA_cytoplasmic_dom"/>
</dbReference>
<evidence type="ECO:0000256" key="9">
    <source>
        <dbReference type="ARBA" id="ARBA00023136"/>
    </source>
</evidence>
<dbReference type="Gene3D" id="1.20.58.340">
    <property type="entry name" value="Magnesium transport protein CorA, transmembrane region"/>
    <property type="match status" value="2"/>
</dbReference>
<keyword evidence="9 12" id="KW-0472">Membrane</keyword>
<dbReference type="InterPro" id="IPR045863">
    <property type="entry name" value="CorA_TM1_TM2"/>
</dbReference>
<comment type="function">
    <text evidence="11">Mediates influx of magnesium ions. Alternates between open and closed states. Activated by low cytoplasmic Mg(2+) levels. Inactive when cytoplasmic Mg(2+) levels are high.</text>
</comment>
<dbReference type="RefSeq" id="WP_009137803.1">
    <property type="nucleotide sequence ID" value="NZ_JH594597.1"/>
</dbReference>
<evidence type="ECO:0000256" key="8">
    <source>
        <dbReference type="ARBA" id="ARBA00023065"/>
    </source>
</evidence>
<feature type="transmembrane region" description="Helical" evidence="12">
    <location>
        <begin position="295"/>
        <end position="315"/>
    </location>
</feature>
<dbReference type="eggNOG" id="COG0598">
    <property type="taxonomic scope" value="Bacteria"/>
</dbReference>
<dbReference type="GO" id="GO:0015095">
    <property type="term" value="F:magnesium ion transmembrane transporter activity"/>
    <property type="evidence" value="ECO:0007669"/>
    <property type="project" value="UniProtKB-UniRule"/>
</dbReference>
<protein>
    <recommendedName>
        <fullName evidence="12">Magnesium transport protein CorA</fullName>
    </recommendedName>
</protein>
<dbReference type="GO" id="GO:0005886">
    <property type="term" value="C:plasma membrane"/>
    <property type="evidence" value="ECO:0007669"/>
    <property type="project" value="UniProtKB-SubCell"/>
</dbReference>
<dbReference type="CDD" id="cd12828">
    <property type="entry name" value="TmCorA-like_1"/>
    <property type="match status" value="1"/>
</dbReference>
<keyword evidence="8 12" id="KW-0406">Ion transport</keyword>
<dbReference type="PANTHER" id="PTHR46494">
    <property type="entry name" value="CORA FAMILY METAL ION TRANSPORTER (EUROFUNG)"/>
    <property type="match status" value="1"/>
</dbReference>
<evidence type="ECO:0000313" key="13">
    <source>
        <dbReference type="EMBL" id="EHP45687.1"/>
    </source>
</evidence>
<keyword evidence="3 12" id="KW-0813">Transport</keyword>
<dbReference type="GO" id="GO:0050897">
    <property type="term" value="F:cobalt ion binding"/>
    <property type="evidence" value="ECO:0007669"/>
    <property type="project" value="TreeGrafter"/>
</dbReference>
<proteinExistence type="inferred from homology"/>
<evidence type="ECO:0000256" key="2">
    <source>
        <dbReference type="ARBA" id="ARBA00009765"/>
    </source>
</evidence>
<evidence type="ECO:0000256" key="6">
    <source>
        <dbReference type="ARBA" id="ARBA00022842"/>
    </source>
</evidence>
<dbReference type="HOGENOM" id="CLU_007127_0_0_10"/>
<dbReference type="Pfam" id="PF01544">
    <property type="entry name" value="CorA"/>
    <property type="match status" value="1"/>
</dbReference>
<dbReference type="InterPro" id="IPR004488">
    <property type="entry name" value="Mg/Co-transport_prot_CorA"/>
</dbReference>
<feature type="transmembrane region" description="Helical" evidence="12">
    <location>
        <begin position="327"/>
        <end position="347"/>
    </location>
</feature>
<organism evidence="13 14">
    <name type="scientific">Odoribacter laneus YIT 12061</name>
    <dbReference type="NCBI Taxonomy" id="742817"/>
    <lineage>
        <taxon>Bacteria</taxon>
        <taxon>Pseudomonadati</taxon>
        <taxon>Bacteroidota</taxon>
        <taxon>Bacteroidia</taxon>
        <taxon>Bacteroidales</taxon>
        <taxon>Odoribacteraceae</taxon>
        <taxon>Odoribacter</taxon>
    </lineage>
</organism>
<keyword evidence="5 12" id="KW-0812">Transmembrane</keyword>
<accession>H1DK73</accession>
<evidence type="ECO:0000256" key="1">
    <source>
        <dbReference type="ARBA" id="ARBA00004651"/>
    </source>
</evidence>
<keyword evidence="7 12" id="KW-1133">Transmembrane helix</keyword>